<dbReference type="Proteomes" id="UP000609531">
    <property type="component" value="Unassembled WGS sequence"/>
</dbReference>
<dbReference type="EMBL" id="JAEKJA010000009">
    <property type="protein sequence ID" value="MBJ3776401.1"/>
    <property type="molecule type" value="Genomic_DNA"/>
</dbReference>
<evidence type="ECO:0000259" key="1">
    <source>
        <dbReference type="Pfam" id="PF09343"/>
    </source>
</evidence>
<gene>
    <name evidence="2" type="ORF">JCR33_11910</name>
</gene>
<name>A0A934IK04_9HYPH</name>
<feature type="domain" description="DUF2460" evidence="1">
    <location>
        <begin position="4"/>
        <end position="206"/>
    </location>
</feature>
<comment type="caution">
    <text evidence="2">The sequence shown here is derived from an EMBL/GenBank/DDBJ whole genome shotgun (WGS) entry which is preliminary data.</text>
</comment>
<reference evidence="2" key="1">
    <citation type="submission" date="2020-12" db="EMBL/GenBank/DDBJ databases">
        <title>Bacterial taxonomy.</title>
        <authorList>
            <person name="Pan X."/>
        </authorList>
    </citation>
    <scope>NUCLEOTIDE SEQUENCE</scope>
    <source>
        <strain evidence="2">B2012</strain>
    </source>
</reference>
<protein>
    <submittedName>
        <fullName evidence="2">DUF2460 domain-containing protein</fullName>
    </submittedName>
</protein>
<dbReference type="InterPro" id="IPR011740">
    <property type="entry name" value="DUF2460"/>
</dbReference>
<keyword evidence="3" id="KW-1185">Reference proteome</keyword>
<dbReference type="NCBIfam" id="TIGR02217">
    <property type="entry name" value="chp_TIGR02217"/>
    <property type="match status" value="1"/>
</dbReference>
<accession>A0A934IK04</accession>
<dbReference type="Pfam" id="PF09343">
    <property type="entry name" value="DUF2460"/>
    <property type="match status" value="1"/>
</dbReference>
<organism evidence="2 3">
    <name type="scientific">Acuticoccus mangrovi</name>
    <dbReference type="NCBI Taxonomy" id="2796142"/>
    <lineage>
        <taxon>Bacteria</taxon>
        <taxon>Pseudomonadati</taxon>
        <taxon>Pseudomonadota</taxon>
        <taxon>Alphaproteobacteria</taxon>
        <taxon>Hyphomicrobiales</taxon>
        <taxon>Amorphaceae</taxon>
        <taxon>Acuticoccus</taxon>
    </lineage>
</organism>
<dbReference type="RefSeq" id="WP_198882307.1">
    <property type="nucleotide sequence ID" value="NZ_JAEKJA010000009.1"/>
</dbReference>
<evidence type="ECO:0000313" key="3">
    <source>
        <dbReference type="Proteomes" id="UP000609531"/>
    </source>
</evidence>
<evidence type="ECO:0000313" key="2">
    <source>
        <dbReference type="EMBL" id="MBJ3776401.1"/>
    </source>
</evidence>
<sequence>MAFHDVLLPPHILAGYRRTVQRRTEVTELAGGSEERNARWAASRRRFQIGYGVRDHDALADLIAFYEDRLGPLHTFRFRDWADRKSCAPTATPAATDVAIGTGDGSTTTFQLVKRYGSVSPFVRTITKPVSGTVLVALAGVAQASGWSVDLTTGVITFTMAPANGVAVRAGYEFDCEVRFEADDIGADVLHDTLGSVPDITLLEVRP</sequence>
<dbReference type="AlphaFoldDB" id="A0A934IK04"/>
<proteinExistence type="predicted"/>